<evidence type="ECO:0000256" key="1">
    <source>
        <dbReference type="SAM" id="MobiDB-lite"/>
    </source>
</evidence>
<feature type="compositionally biased region" description="Basic and acidic residues" evidence="1">
    <location>
        <begin position="19"/>
        <end position="53"/>
    </location>
</feature>
<comment type="caution">
    <text evidence="3">The sequence shown here is derived from an EMBL/GenBank/DDBJ whole genome shotgun (WGS) entry which is preliminary data.</text>
</comment>
<feature type="compositionally biased region" description="Low complexity" evidence="1">
    <location>
        <begin position="54"/>
        <end position="65"/>
    </location>
</feature>
<reference evidence="3" key="1">
    <citation type="journal article" date="2019" name="Sci. Rep.">
        <title>Draft genome of Tanacetum cinerariifolium, the natural source of mosquito coil.</title>
        <authorList>
            <person name="Yamashiro T."/>
            <person name="Shiraishi A."/>
            <person name="Satake H."/>
            <person name="Nakayama K."/>
        </authorList>
    </citation>
    <scope>NUCLEOTIDE SEQUENCE</scope>
</reference>
<dbReference type="InterPro" id="IPR013103">
    <property type="entry name" value="RVT_2"/>
</dbReference>
<gene>
    <name evidence="3" type="ORF">Tci_043245</name>
</gene>
<organism evidence="3">
    <name type="scientific">Tanacetum cinerariifolium</name>
    <name type="common">Dalmatian daisy</name>
    <name type="synonym">Chrysanthemum cinerariifolium</name>
    <dbReference type="NCBI Taxonomy" id="118510"/>
    <lineage>
        <taxon>Eukaryota</taxon>
        <taxon>Viridiplantae</taxon>
        <taxon>Streptophyta</taxon>
        <taxon>Embryophyta</taxon>
        <taxon>Tracheophyta</taxon>
        <taxon>Spermatophyta</taxon>
        <taxon>Magnoliopsida</taxon>
        <taxon>eudicotyledons</taxon>
        <taxon>Gunneridae</taxon>
        <taxon>Pentapetalae</taxon>
        <taxon>asterids</taxon>
        <taxon>campanulids</taxon>
        <taxon>Asterales</taxon>
        <taxon>Asteraceae</taxon>
        <taxon>Asteroideae</taxon>
        <taxon>Anthemideae</taxon>
        <taxon>Anthemidinae</taxon>
        <taxon>Tanacetum</taxon>
    </lineage>
</organism>
<sequence>MNYEPIVAGTHSNGFADPKSSHDDGSKPSSDDGKKVDEDPSKDIKCNDQEKGDNVNNTNNVNTVNAISTNEVNADGGIRSSELPFNPDMPALEDISIFNFSSDHEDDGIVIRNKARLVAQGYTQEERIDYDEVFALAAKIKAIRLFLAYSSFKDFVVYQMDVKSVFLYGKIEEEVSVCQPPGFEDPDFPNRVYVTPLFVKKTIIS</sequence>
<dbReference type="Pfam" id="PF07727">
    <property type="entry name" value="RVT_2"/>
    <property type="match status" value="1"/>
</dbReference>
<dbReference type="AlphaFoldDB" id="A0A6L2MDD2"/>
<feature type="region of interest" description="Disordered" evidence="1">
    <location>
        <begin position="1"/>
        <end position="68"/>
    </location>
</feature>
<feature type="domain" description="Reverse transcriptase Ty1/copia-type" evidence="2">
    <location>
        <begin position="105"/>
        <end position="193"/>
    </location>
</feature>
<evidence type="ECO:0000259" key="2">
    <source>
        <dbReference type="Pfam" id="PF07727"/>
    </source>
</evidence>
<accession>A0A6L2MDD2</accession>
<proteinExistence type="predicted"/>
<name>A0A6L2MDD2_TANCI</name>
<evidence type="ECO:0000313" key="3">
    <source>
        <dbReference type="EMBL" id="GEU71267.1"/>
    </source>
</evidence>
<protein>
    <submittedName>
        <fullName evidence="3">Retrovirus-related Pol polyprotein from transposon TNT 1-94</fullName>
    </submittedName>
</protein>
<dbReference type="EMBL" id="BKCJ010006276">
    <property type="protein sequence ID" value="GEU71267.1"/>
    <property type="molecule type" value="Genomic_DNA"/>
</dbReference>